<sequence length="304" mass="32789">MRLNLHLLRVFHHVIEEGSFSAAARRMHISQPAVSKAVAELEKQVDLVLLERSPGKGGRGLRATEAGASLNAHARAIFSLERAAVHELERRSGLRQGELVVGASTTVASYWLPPCLHTYATRWPDIALKVVVANTQSIVEDLFACNIDLGLVEGPVQMEGVASHPWREERLVIVAPPGTVPAKGASGALRVTPQWLASQRWLVRETGSGTRDVTFDLLARQGVAPANRIEIGSNEGIARAVAAGLGVAMLPYALVADLLALKRVIELHADGLSGFTRTLYRLERVDRPPSPPVRAFLDILAASA</sequence>
<dbReference type="Pfam" id="PF03466">
    <property type="entry name" value="LysR_substrate"/>
    <property type="match status" value="1"/>
</dbReference>
<keyword evidence="3" id="KW-0238">DNA-binding</keyword>
<dbReference type="RefSeq" id="WP_347286872.1">
    <property type="nucleotide sequence ID" value="NZ_JAUZQE010000012.1"/>
</dbReference>
<keyword evidence="7" id="KW-1185">Reference proteome</keyword>
<evidence type="ECO:0000313" key="6">
    <source>
        <dbReference type="EMBL" id="MDR4125737.1"/>
    </source>
</evidence>
<keyword evidence="2" id="KW-0805">Transcription regulation</keyword>
<dbReference type="Gene3D" id="1.10.10.10">
    <property type="entry name" value="Winged helix-like DNA-binding domain superfamily/Winged helix DNA-binding domain"/>
    <property type="match status" value="1"/>
</dbReference>
<comment type="caution">
    <text evidence="6">The sequence shown here is derived from an EMBL/GenBank/DDBJ whole genome shotgun (WGS) entry which is preliminary data.</text>
</comment>
<gene>
    <name evidence="6" type="ORF">Q8947_07030</name>
</gene>
<evidence type="ECO:0000256" key="4">
    <source>
        <dbReference type="ARBA" id="ARBA00023163"/>
    </source>
</evidence>
<accession>A0ABU1D642</accession>
<keyword evidence="4" id="KW-0804">Transcription</keyword>
<organism evidence="6 7">
    <name type="scientific">Yanghanlia caeni</name>
    <dbReference type="NCBI Taxonomy" id="3064283"/>
    <lineage>
        <taxon>Bacteria</taxon>
        <taxon>Pseudomonadati</taxon>
        <taxon>Pseudomonadota</taxon>
        <taxon>Betaproteobacteria</taxon>
        <taxon>Burkholderiales</taxon>
        <taxon>Alcaligenaceae</taxon>
        <taxon>Yanghanlia</taxon>
    </lineage>
</organism>
<dbReference type="InterPro" id="IPR036390">
    <property type="entry name" value="WH_DNA-bd_sf"/>
</dbReference>
<evidence type="ECO:0000259" key="5">
    <source>
        <dbReference type="PROSITE" id="PS50931"/>
    </source>
</evidence>
<protein>
    <submittedName>
        <fullName evidence="6">LysR family transcriptional regulator</fullName>
    </submittedName>
</protein>
<dbReference type="InterPro" id="IPR005119">
    <property type="entry name" value="LysR_subst-bd"/>
</dbReference>
<dbReference type="PRINTS" id="PR00039">
    <property type="entry name" value="HTHLYSR"/>
</dbReference>
<reference evidence="6 7" key="1">
    <citation type="submission" date="2023-08" db="EMBL/GenBank/DDBJ databases">
        <title>Alcaligenaceae gen. nov., a novel taxon isolated from the sludge of Yixing Pesticide Factory.</title>
        <authorList>
            <person name="Ruan L."/>
        </authorList>
    </citation>
    <scope>NUCLEOTIDE SEQUENCE [LARGE SCALE GENOMIC DNA]</scope>
    <source>
        <strain evidence="6 7">LG-2</strain>
    </source>
</reference>
<dbReference type="PANTHER" id="PTHR30126:SF39">
    <property type="entry name" value="HTH-TYPE TRANSCRIPTIONAL REGULATOR CYSL"/>
    <property type="match status" value="1"/>
</dbReference>
<dbReference type="PANTHER" id="PTHR30126">
    <property type="entry name" value="HTH-TYPE TRANSCRIPTIONAL REGULATOR"/>
    <property type="match status" value="1"/>
</dbReference>
<evidence type="ECO:0000256" key="2">
    <source>
        <dbReference type="ARBA" id="ARBA00023015"/>
    </source>
</evidence>
<dbReference type="Pfam" id="PF00126">
    <property type="entry name" value="HTH_1"/>
    <property type="match status" value="1"/>
</dbReference>
<dbReference type="PROSITE" id="PS50931">
    <property type="entry name" value="HTH_LYSR"/>
    <property type="match status" value="1"/>
</dbReference>
<evidence type="ECO:0000256" key="1">
    <source>
        <dbReference type="ARBA" id="ARBA00009437"/>
    </source>
</evidence>
<dbReference type="Proteomes" id="UP001232156">
    <property type="component" value="Unassembled WGS sequence"/>
</dbReference>
<dbReference type="EMBL" id="JAUZQE010000012">
    <property type="protein sequence ID" value="MDR4125737.1"/>
    <property type="molecule type" value="Genomic_DNA"/>
</dbReference>
<dbReference type="InterPro" id="IPR036388">
    <property type="entry name" value="WH-like_DNA-bd_sf"/>
</dbReference>
<proteinExistence type="inferred from homology"/>
<feature type="domain" description="HTH lysR-type" evidence="5">
    <location>
        <begin position="3"/>
        <end position="64"/>
    </location>
</feature>
<dbReference type="SUPFAM" id="SSF53850">
    <property type="entry name" value="Periplasmic binding protein-like II"/>
    <property type="match status" value="1"/>
</dbReference>
<evidence type="ECO:0000256" key="3">
    <source>
        <dbReference type="ARBA" id="ARBA00023125"/>
    </source>
</evidence>
<dbReference type="SUPFAM" id="SSF46785">
    <property type="entry name" value="Winged helix' DNA-binding domain"/>
    <property type="match status" value="1"/>
</dbReference>
<dbReference type="Gene3D" id="3.40.190.290">
    <property type="match status" value="1"/>
</dbReference>
<dbReference type="InterPro" id="IPR000847">
    <property type="entry name" value="LysR_HTH_N"/>
</dbReference>
<comment type="similarity">
    <text evidence="1">Belongs to the LysR transcriptional regulatory family.</text>
</comment>
<name>A0ABU1D642_9BURK</name>
<evidence type="ECO:0000313" key="7">
    <source>
        <dbReference type="Proteomes" id="UP001232156"/>
    </source>
</evidence>